<dbReference type="SUPFAM" id="SSF46785">
    <property type="entry name" value="Winged helix' DNA-binding domain"/>
    <property type="match status" value="1"/>
</dbReference>
<evidence type="ECO:0000256" key="3">
    <source>
        <dbReference type="ARBA" id="ARBA00023163"/>
    </source>
</evidence>
<keyword evidence="2" id="KW-0238">DNA-binding</keyword>
<name>U5W2V3_9ACTN</name>
<dbReference type="OrthoDB" id="7945987at2"/>
<dbReference type="InterPro" id="IPR036390">
    <property type="entry name" value="WH_DNA-bd_sf"/>
</dbReference>
<evidence type="ECO:0000259" key="4">
    <source>
        <dbReference type="SMART" id="SM00418"/>
    </source>
</evidence>
<keyword evidence="3" id="KW-0804">Transcription</keyword>
<dbReference type="RefSeq" id="WP_023364337.1">
    <property type="nucleotide sequence ID" value="NC_022657.1"/>
</dbReference>
<dbReference type="AlphaFoldDB" id="U5W2V3"/>
<protein>
    <submittedName>
        <fullName evidence="5">Regulatory protein ArsR</fullName>
    </submittedName>
</protein>
<keyword evidence="1" id="KW-0805">Transcription regulation</keyword>
<dbReference type="PANTHER" id="PTHR33154">
    <property type="entry name" value="TRANSCRIPTIONAL REGULATOR, ARSR FAMILY"/>
    <property type="match status" value="1"/>
</dbReference>
<dbReference type="Pfam" id="PF12840">
    <property type="entry name" value="HTH_20"/>
    <property type="match status" value="1"/>
</dbReference>
<evidence type="ECO:0000313" key="6">
    <source>
        <dbReference type="Proteomes" id="UP000017746"/>
    </source>
</evidence>
<feature type="domain" description="HTH arsR-type" evidence="4">
    <location>
        <begin position="10"/>
        <end position="89"/>
    </location>
</feature>
<dbReference type="HOGENOM" id="CLU_102962_2_0_11"/>
<dbReference type="KEGG" id="afs:AFR_26380"/>
<dbReference type="STRING" id="1246995.AFR_26380"/>
<evidence type="ECO:0000256" key="1">
    <source>
        <dbReference type="ARBA" id="ARBA00023015"/>
    </source>
</evidence>
<dbReference type="InterPro" id="IPR001845">
    <property type="entry name" value="HTH_ArsR_DNA-bd_dom"/>
</dbReference>
<evidence type="ECO:0000256" key="2">
    <source>
        <dbReference type="ARBA" id="ARBA00023125"/>
    </source>
</evidence>
<dbReference type="EMBL" id="CP006272">
    <property type="protein sequence ID" value="AGZ43538.1"/>
    <property type="molecule type" value="Genomic_DNA"/>
</dbReference>
<proteinExistence type="predicted"/>
<dbReference type="PATRIC" id="fig|1246995.3.peg.5347"/>
<dbReference type="Proteomes" id="UP000017746">
    <property type="component" value="Chromosome"/>
</dbReference>
<dbReference type="eggNOG" id="COG0640">
    <property type="taxonomic scope" value="Bacteria"/>
</dbReference>
<dbReference type="Gene3D" id="1.10.10.10">
    <property type="entry name" value="Winged helix-like DNA-binding domain superfamily/Winged helix DNA-binding domain"/>
    <property type="match status" value="1"/>
</dbReference>
<dbReference type="InterPro" id="IPR036388">
    <property type="entry name" value="WH-like_DNA-bd_sf"/>
</dbReference>
<evidence type="ECO:0000313" key="5">
    <source>
        <dbReference type="EMBL" id="AGZ43538.1"/>
    </source>
</evidence>
<reference evidence="5 6" key="1">
    <citation type="journal article" date="2014" name="J. Biotechnol.">
        <title>Complete genome sequence of the actinobacterium Actinoplanes friuliensis HAG 010964, producer of the lipopeptide antibiotic friulimycin.</title>
        <authorList>
            <person name="Ruckert C."/>
            <person name="Szczepanowski R."/>
            <person name="Albersmeier A."/>
            <person name="Goesmann A."/>
            <person name="Fischer N."/>
            <person name="Steinkamper A."/>
            <person name="Puhler A."/>
            <person name="Biener R."/>
            <person name="Schwartz D."/>
            <person name="Kalinowski J."/>
        </authorList>
    </citation>
    <scope>NUCLEOTIDE SEQUENCE [LARGE SCALE GENOMIC DNA]</scope>
    <source>
        <strain evidence="5 6">DSM 7358</strain>
    </source>
</reference>
<dbReference type="InterPro" id="IPR051081">
    <property type="entry name" value="HTH_MetalResp_TranReg"/>
</dbReference>
<dbReference type="PANTHER" id="PTHR33154:SF33">
    <property type="entry name" value="TRANSCRIPTIONAL REPRESSOR SDPR"/>
    <property type="match status" value="1"/>
</dbReference>
<organism evidence="5 6">
    <name type="scientific">Actinoplanes friuliensis DSM 7358</name>
    <dbReference type="NCBI Taxonomy" id="1246995"/>
    <lineage>
        <taxon>Bacteria</taxon>
        <taxon>Bacillati</taxon>
        <taxon>Actinomycetota</taxon>
        <taxon>Actinomycetes</taxon>
        <taxon>Micromonosporales</taxon>
        <taxon>Micromonosporaceae</taxon>
        <taxon>Actinoplanes</taxon>
    </lineage>
</organism>
<accession>U5W2V3</accession>
<keyword evidence="6" id="KW-1185">Reference proteome</keyword>
<dbReference type="GO" id="GO:0003700">
    <property type="term" value="F:DNA-binding transcription factor activity"/>
    <property type="evidence" value="ECO:0007669"/>
    <property type="project" value="InterPro"/>
</dbReference>
<gene>
    <name evidence="5" type="ORF">AFR_26380</name>
</gene>
<dbReference type="GO" id="GO:0003677">
    <property type="term" value="F:DNA binding"/>
    <property type="evidence" value="ECO:0007669"/>
    <property type="project" value="UniProtKB-KW"/>
</dbReference>
<sequence>MRELELREPAQFKALGHPLRHRLVIALRQRPATLAQLAAALDVAKGTVGYHVKVLQEAGLLRVAHERQVRGGTEQYFEPASERLRIAADAPVGGEFLVAAALGEMVPASDRTMLRHVRMTTAQAAEVAAMLESLTLPEDNDGLPYSVLLSVYRANVPVLPAEQ</sequence>
<dbReference type="SMART" id="SM00418">
    <property type="entry name" value="HTH_ARSR"/>
    <property type="match status" value="1"/>
</dbReference>